<comment type="similarity">
    <text evidence="8">Belongs to the binding-protein-dependent transport system permease family.</text>
</comment>
<feature type="transmembrane region" description="Helical" evidence="8">
    <location>
        <begin position="214"/>
        <end position="234"/>
    </location>
</feature>
<dbReference type="AlphaFoldDB" id="A0A1G8EFW8"/>
<dbReference type="PROSITE" id="PS50928">
    <property type="entry name" value="ABC_TM1"/>
    <property type="match status" value="1"/>
</dbReference>
<proteinExistence type="inferred from homology"/>
<dbReference type="NCBIfam" id="TIGR01726">
    <property type="entry name" value="HEQRo_perm_3TM"/>
    <property type="match status" value="1"/>
</dbReference>
<keyword evidence="2 8" id="KW-0813">Transport</keyword>
<evidence type="ECO:0000313" key="11">
    <source>
        <dbReference type="Proteomes" id="UP000198822"/>
    </source>
</evidence>
<dbReference type="CDD" id="cd06261">
    <property type="entry name" value="TM_PBP2"/>
    <property type="match status" value="1"/>
</dbReference>
<keyword evidence="6 8" id="KW-1133">Transmembrane helix</keyword>
<feature type="domain" description="ABC transmembrane type-1" evidence="9">
    <location>
        <begin position="62"/>
        <end position="268"/>
    </location>
</feature>
<evidence type="ECO:0000256" key="4">
    <source>
        <dbReference type="ARBA" id="ARBA00022692"/>
    </source>
</evidence>
<keyword evidence="11" id="KW-1185">Reference proteome</keyword>
<evidence type="ECO:0000313" key="10">
    <source>
        <dbReference type="EMBL" id="SDH68589.1"/>
    </source>
</evidence>
<accession>A0A1G8EFW8</accession>
<dbReference type="FunFam" id="1.10.3720.10:FF:000006">
    <property type="entry name" value="Glutamate/aspartate ABC transporter, permease protein GltK"/>
    <property type="match status" value="1"/>
</dbReference>
<evidence type="ECO:0000259" key="9">
    <source>
        <dbReference type="PROSITE" id="PS50928"/>
    </source>
</evidence>
<gene>
    <name evidence="10" type="ORF">SAMN04489720_2015</name>
</gene>
<dbReference type="InterPro" id="IPR043429">
    <property type="entry name" value="ArtM/GltK/GlnP/TcyL/YhdX-like"/>
</dbReference>
<dbReference type="GO" id="GO:0043190">
    <property type="term" value="C:ATP-binding cassette (ABC) transporter complex"/>
    <property type="evidence" value="ECO:0007669"/>
    <property type="project" value="InterPro"/>
</dbReference>
<evidence type="ECO:0000256" key="7">
    <source>
        <dbReference type="ARBA" id="ARBA00023136"/>
    </source>
</evidence>
<dbReference type="GO" id="GO:0006865">
    <property type="term" value="P:amino acid transport"/>
    <property type="evidence" value="ECO:0007669"/>
    <property type="project" value="UniProtKB-KW"/>
</dbReference>
<feature type="transmembrane region" description="Helical" evidence="8">
    <location>
        <begin position="145"/>
        <end position="163"/>
    </location>
</feature>
<reference evidence="11" key="1">
    <citation type="submission" date="2016-10" db="EMBL/GenBank/DDBJ databases">
        <authorList>
            <person name="Varghese N."/>
            <person name="Submissions S."/>
        </authorList>
    </citation>
    <scope>NUCLEOTIDE SEQUENCE [LARGE SCALE GENOMIC DNA]</scope>
    <source>
        <strain evidence="11">DSM 22002</strain>
    </source>
</reference>
<protein>
    <submittedName>
        <fullName evidence="10">Polar amino acid transport system permease protein</fullName>
    </submittedName>
</protein>
<comment type="subcellular location">
    <subcellularLocation>
        <location evidence="1 8">Cell membrane</location>
        <topology evidence="1 8">Multi-pass membrane protein</topology>
    </subcellularLocation>
</comment>
<dbReference type="STRING" id="399736.SAMN04489720_2015"/>
<dbReference type="SUPFAM" id="SSF161098">
    <property type="entry name" value="MetI-like"/>
    <property type="match status" value="1"/>
</dbReference>
<organism evidence="10 11">
    <name type="scientific">Agrococcus jejuensis</name>
    <dbReference type="NCBI Taxonomy" id="399736"/>
    <lineage>
        <taxon>Bacteria</taxon>
        <taxon>Bacillati</taxon>
        <taxon>Actinomycetota</taxon>
        <taxon>Actinomycetes</taxon>
        <taxon>Micrococcales</taxon>
        <taxon>Microbacteriaceae</taxon>
        <taxon>Agrococcus</taxon>
    </lineage>
</organism>
<dbReference type="Pfam" id="PF00528">
    <property type="entry name" value="BPD_transp_1"/>
    <property type="match status" value="1"/>
</dbReference>
<dbReference type="InterPro" id="IPR010065">
    <property type="entry name" value="AA_ABC_transptr_permease_3TM"/>
</dbReference>
<keyword evidence="4 8" id="KW-0812">Transmembrane</keyword>
<feature type="transmembrane region" description="Helical" evidence="8">
    <location>
        <begin position="100"/>
        <end position="125"/>
    </location>
</feature>
<evidence type="ECO:0000256" key="5">
    <source>
        <dbReference type="ARBA" id="ARBA00022970"/>
    </source>
</evidence>
<dbReference type="InterPro" id="IPR000515">
    <property type="entry name" value="MetI-like"/>
</dbReference>
<evidence type="ECO:0000256" key="8">
    <source>
        <dbReference type="RuleBase" id="RU363032"/>
    </source>
</evidence>
<dbReference type="RefSeq" id="WP_092504683.1">
    <property type="nucleotide sequence ID" value="NZ_LT629695.1"/>
</dbReference>
<evidence type="ECO:0000256" key="1">
    <source>
        <dbReference type="ARBA" id="ARBA00004651"/>
    </source>
</evidence>
<evidence type="ECO:0000256" key="2">
    <source>
        <dbReference type="ARBA" id="ARBA00022448"/>
    </source>
</evidence>
<feature type="transmembrane region" description="Helical" evidence="8">
    <location>
        <begin position="61"/>
        <end position="88"/>
    </location>
</feature>
<dbReference type="PANTHER" id="PTHR30614:SF0">
    <property type="entry name" value="L-CYSTINE TRANSPORT SYSTEM PERMEASE PROTEIN TCYL"/>
    <property type="match status" value="1"/>
</dbReference>
<dbReference type="InterPro" id="IPR035906">
    <property type="entry name" value="MetI-like_sf"/>
</dbReference>
<keyword evidence="7 8" id="KW-0472">Membrane</keyword>
<keyword evidence="5" id="KW-0029">Amino-acid transport</keyword>
<feature type="transmembrane region" description="Helical" evidence="8">
    <location>
        <begin position="246"/>
        <end position="267"/>
    </location>
</feature>
<dbReference type="EMBL" id="LT629695">
    <property type="protein sequence ID" value="SDH68589.1"/>
    <property type="molecule type" value="Genomic_DNA"/>
</dbReference>
<evidence type="ECO:0000256" key="3">
    <source>
        <dbReference type="ARBA" id="ARBA00022475"/>
    </source>
</evidence>
<feature type="transmembrane region" description="Helical" evidence="8">
    <location>
        <begin position="21"/>
        <end position="41"/>
    </location>
</feature>
<dbReference type="OrthoDB" id="92598at2"/>
<dbReference type="PANTHER" id="PTHR30614">
    <property type="entry name" value="MEMBRANE COMPONENT OF AMINO ACID ABC TRANSPORTER"/>
    <property type="match status" value="1"/>
</dbReference>
<dbReference type="Gene3D" id="1.10.3720.10">
    <property type="entry name" value="MetI-like"/>
    <property type="match status" value="1"/>
</dbReference>
<dbReference type="Proteomes" id="UP000198822">
    <property type="component" value="Chromosome I"/>
</dbReference>
<sequence length="316" mass="33829">MTTTTPVDVSTARRRARPGQWIATIVVGAAAAGVLWIFATNPTVDWSVIGRYLFFPAILKGLWVTIYLTVGAMAIGIVLGVLLAAGRLSPNPLIRGVSNAYVWFFRGTPTLVQLIFWYNIAIFLPRVELGLPGLDPFFSANTNDLISPIIAALLGLGLNEAAYMGEVVRGGLLAVPHGQTEAAQSVGLSTRKTFTQIILPQAMRAIVPPTGNQIIIMLKGTSLVSVMAVADVFYTAQGIYQTNGQVIPLLIVASIWYLACTTVLYFIQGRLERRFGRGFERRSIGKGKGSKPRTAAIPVAAAPAAVTTETTEGAAR</sequence>
<evidence type="ECO:0000256" key="6">
    <source>
        <dbReference type="ARBA" id="ARBA00022989"/>
    </source>
</evidence>
<dbReference type="GO" id="GO:0022857">
    <property type="term" value="F:transmembrane transporter activity"/>
    <property type="evidence" value="ECO:0007669"/>
    <property type="project" value="InterPro"/>
</dbReference>
<name>A0A1G8EFW8_9MICO</name>
<keyword evidence="3" id="KW-1003">Cell membrane</keyword>